<dbReference type="GO" id="GO:0016787">
    <property type="term" value="F:hydrolase activity"/>
    <property type="evidence" value="ECO:0007669"/>
    <property type="project" value="UniProtKB-KW"/>
</dbReference>
<dbReference type="RefSeq" id="WP_166325437.1">
    <property type="nucleotide sequence ID" value="NZ_CP049916.1"/>
</dbReference>
<dbReference type="PANTHER" id="PTHR43569:SF1">
    <property type="entry name" value="BLL3371 PROTEIN"/>
    <property type="match status" value="1"/>
</dbReference>
<protein>
    <submittedName>
        <fullName evidence="3">Amidohydrolase family protein</fullName>
    </submittedName>
</protein>
<dbReference type="InterPro" id="IPR052350">
    <property type="entry name" value="Metallo-dep_Lactonases"/>
</dbReference>
<comment type="similarity">
    <text evidence="1">Belongs to the metallo-dependent hydrolases superfamily.</text>
</comment>
<dbReference type="InterPro" id="IPR032466">
    <property type="entry name" value="Metal_Hydrolase"/>
</dbReference>
<keyword evidence="4" id="KW-1185">Reference proteome</keyword>
<organism evidence="3 4">
    <name type="scientific">Acinetobacter lanii</name>
    <dbReference type="NCBI Taxonomy" id="2715163"/>
    <lineage>
        <taxon>Bacteria</taxon>
        <taxon>Pseudomonadati</taxon>
        <taxon>Pseudomonadota</taxon>
        <taxon>Gammaproteobacteria</taxon>
        <taxon>Moraxellales</taxon>
        <taxon>Moraxellaceae</taxon>
        <taxon>Acinetobacter</taxon>
    </lineage>
</organism>
<dbReference type="InterPro" id="IPR006680">
    <property type="entry name" value="Amidohydro-rel"/>
</dbReference>
<dbReference type="PANTHER" id="PTHR43569">
    <property type="entry name" value="AMIDOHYDROLASE"/>
    <property type="match status" value="1"/>
</dbReference>
<proteinExistence type="inferred from homology"/>
<evidence type="ECO:0000259" key="2">
    <source>
        <dbReference type="Pfam" id="PF04909"/>
    </source>
</evidence>
<evidence type="ECO:0000256" key="1">
    <source>
        <dbReference type="ARBA" id="ARBA00038310"/>
    </source>
</evidence>
<keyword evidence="3" id="KW-0378">Hydrolase</keyword>
<evidence type="ECO:0000313" key="4">
    <source>
        <dbReference type="Proteomes" id="UP000501939"/>
    </source>
</evidence>
<dbReference type="Gene3D" id="3.20.20.140">
    <property type="entry name" value="Metal-dependent hydrolases"/>
    <property type="match status" value="1"/>
</dbReference>
<sequence length="357" mass="40607">MNHLDFPIIDAHIHQWDPYNTPHAAARAVKLFGKRPYLLDKVVRLLQPKDMLESLGKTQHITAPYLPQQYKKDIGHYQVKDVVHVEANWHHQKGKGVVEETRFIESLPFNAQGLNLGAVVATADPRHSNFKKILKLHKQASPNFRGIRKMASVHEDSGIHAWTDEPHLYRNTQFLKGFELLAQYNLSFDAWVYSTQLSDVIALAKQFPETSIVLDHFGTPAGLFGAVGKVTGLTQTARDNILFQWKQDMAELSECANVYTKMSGLLMPVLGHQFHKHNQIASKNEIFDLVHPLITHVLQHFGAYRVMFASNFPMDSVSSSLINIIDAFSDVVASYDPDLLEQVFHHTAQQFYRIQSH</sequence>
<dbReference type="Proteomes" id="UP000501939">
    <property type="component" value="Chromosome"/>
</dbReference>
<accession>A0A6G8S5B8</accession>
<feature type="domain" description="Amidohydrolase-related" evidence="2">
    <location>
        <begin position="9"/>
        <end position="354"/>
    </location>
</feature>
<dbReference type="AlphaFoldDB" id="A0A6G8S5B8"/>
<dbReference type="KEGG" id="alj:G8D99_10345"/>
<reference evidence="3 4" key="1">
    <citation type="submission" date="2020-03" db="EMBL/GenBank/DDBJ databases">
        <authorList>
            <person name="Zhu W."/>
        </authorList>
    </citation>
    <scope>NUCLEOTIDE SEQUENCE [LARGE SCALE GENOMIC DNA]</scope>
    <source>
        <strain evidence="3 4">185</strain>
    </source>
</reference>
<name>A0A6G8S5B8_9GAMM</name>
<dbReference type="SUPFAM" id="SSF51556">
    <property type="entry name" value="Metallo-dependent hydrolases"/>
    <property type="match status" value="1"/>
</dbReference>
<dbReference type="EMBL" id="CP049916">
    <property type="protein sequence ID" value="QIO09379.1"/>
    <property type="molecule type" value="Genomic_DNA"/>
</dbReference>
<gene>
    <name evidence="3" type="ORF">G8D99_10345</name>
</gene>
<dbReference type="Pfam" id="PF04909">
    <property type="entry name" value="Amidohydro_2"/>
    <property type="match status" value="1"/>
</dbReference>
<evidence type="ECO:0000313" key="3">
    <source>
        <dbReference type="EMBL" id="QIO09379.1"/>
    </source>
</evidence>